<sequence length="189" mass="22067">MSEFSMIAEITRNLRLLAAYRYPWLDKIPMFWPLVVKVFDNYSPLISSKIVNWKLPEEGKFKCNSDGAYKDNMDFSKSLRGFHVCISEQGLEYCMTNNLLRDSLIGKKIIDGIWEIPWAIVVDIRRIQGMVREHTVEVLHRGPRRLSKHESYKILMQCISELEDKETKGEEGTFQALNASIQRPYLDFS</sequence>
<name>A0A9J6A4M8_SOLCO</name>
<accession>A0A9J6A4M8</accession>
<dbReference type="AlphaFoldDB" id="A0A9J6A4M8"/>
<protein>
    <submittedName>
        <fullName evidence="1">Uncharacterized protein</fullName>
    </submittedName>
</protein>
<gene>
    <name evidence="1" type="ORF">H5410_004727</name>
</gene>
<dbReference type="Proteomes" id="UP000824120">
    <property type="component" value="Chromosome 2"/>
</dbReference>
<reference evidence="1 2" key="1">
    <citation type="submission" date="2020-09" db="EMBL/GenBank/DDBJ databases">
        <title>De no assembly of potato wild relative species, Solanum commersonii.</title>
        <authorList>
            <person name="Cho K."/>
        </authorList>
    </citation>
    <scope>NUCLEOTIDE SEQUENCE [LARGE SCALE GENOMIC DNA]</scope>
    <source>
        <strain evidence="1">LZ3.2</strain>
        <tissue evidence="1">Leaf</tissue>
    </source>
</reference>
<proteinExistence type="predicted"/>
<comment type="caution">
    <text evidence="1">The sequence shown here is derived from an EMBL/GenBank/DDBJ whole genome shotgun (WGS) entry which is preliminary data.</text>
</comment>
<dbReference type="OrthoDB" id="1226698at2759"/>
<organism evidence="1 2">
    <name type="scientific">Solanum commersonii</name>
    <name type="common">Commerson's wild potato</name>
    <name type="synonym">Commerson's nightshade</name>
    <dbReference type="NCBI Taxonomy" id="4109"/>
    <lineage>
        <taxon>Eukaryota</taxon>
        <taxon>Viridiplantae</taxon>
        <taxon>Streptophyta</taxon>
        <taxon>Embryophyta</taxon>
        <taxon>Tracheophyta</taxon>
        <taxon>Spermatophyta</taxon>
        <taxon>Magnoliopsida</taxon>
        <taxon>eudicotyledons</taxon>
        <taxon>Gunneridae</taxon>
        <taxon>Pentapetalae</taxon>
        <taxon>asterids</taxon>
        <taxon>lamiids</taxon>
        <taxon>Solanales</taxon>
        <taxon>Solanaceae</taxon>
        <taxon>Solanoideae</taxon>
        <taxon>Solaneae</taxon>
        <taxon>Solanum</taxon>
    </lineage>
</organism>
<evidence type="ECO:0000313" key="2">
    <source>
        <dbReference type="Proteomes" id="UP000824120"/>
    </source>
</evidence>
<keyword evidence="2" id="KW-1185">Reference proteome</keyword>
<evidence type="ECO:0000313" key="1">
    <source>
        <dbReference type="EMBL" id="KAG5619509.1"/>
    </source>
</evidence>
<dbReference type="EMBL" id="JACXVP010000002">
    <property type="protein sequence ID" value="KAG5619509.1"/>
    <property type="molecule type" value="Genomic_DNA"/>
</dbReference>